<evidence type="ECO:0000256" key="3">
    <source>
        <dbReference type="ARBA" id="ARBA00022781"/>
    </source>
</evidence>
<dbReference type="Pfam" id="PF00213">
    <property type="entry name" value="OSCP"/>
    <property type="match status" value="1"/>
</dbReference>
<evidence type="ECO:0000256" key="4">
    <source>
        <dbReference type="ARBA" id="ARBA00023065"/>
    </source>
</evidence>
<evidence type="ECO:0000256" key="1">
    <source>
        <dbReference type="ARBA" id="ARBA00004370"/>
    </source>
</evidence>
<dbReference type="PRINTS" id="PR00125">
    <property type="entry name" value="ATPASEDELTA"/>
</dbReference>
<comment type="caution">
    <text evidence="7">The sequence shown here is derived from an EMBL/GenBank/DDBJ whole genome shotgun (WGS) entry which is preliminary data.</text>
</comment>
<dbReference type="GO" id="GO:0046933">
    <property type="term" value="F:proton-transporting ATP synthase activity, rotational mechanism"/>
    <property type="evidence" value="ECO:0007669"/>
    <property type="project" value="InterPro"/>
</dbReference>
<evidence type="ECO:0000256" key="2">
    <source>
        <dbReference type="ARBA" id="ARBA00022448"/>
    </source>
</evidence>
<dbReference type="GO" id="GO:0016020">
    <property type="term" value="C:membrane"/>
    <property type="evidence" value="ECO:0007669"/>
    <property type="project" value="UniProtKB-SubCell"/>
</dbReference>
<dbReference type="InterPro" id="IPR000711">
    <property type="entry name" value="ATPase_OSCP/dsu"/>
</dbReference>
<keyword evidence="4" id="KW-0406">Ion transport</keyword>
<reference evidence="8" key="1">
    <citation type="submission" date="2017-09" db="EMBL/GenBank/DDBJ databases">
        <title>Depth-based differentiation of microbial function through sediment-hosted aquifers and enrichment of novel symbionts in the deep terrestrial subsurface.</title>
        <authorList>
            <person name="Probst A.J."/>
            <person name="Ladd B."/>
            <person name="Jarett J.K."/>
            <person name="Geller-Mcgrath D.E."/>
            <person name="Sieber C.M.K."/>
            <person name="Emerson J.B."/>
            <person name="Anantharaman K."/>
            <person name="Thomas B.C."/>
            <person name="Malmstrom R."/>
            <person name="Stieglmeier M."/>
            <person name="Klingl A."/>
            <person name="Woyke T."/>
            <person name="Ryan C.M."/>
            <person name="Banfield J.F."/>
        </authorList>
    </citation>
    <scope>NUCLEOTIDE SEQUENCE [LARGE SCALE GENOMIC DNA]</scope>
</reference>
<keyword evidence="2" id="KW-0813">Transport</keyword>
<accession>A0A2H0XCL2</accession>
<keyword evidence="5" id="KW-0472">Membrane</keyword>
<evidence type="ECO:0000313" key="7">
    <source>
        <dbReference type="EMBL" id="PIS22653.1"/>
    </source>
</evidence>
<name>A0A2H0XCL2_UNCKA</name>
<organism evidence="7 8">
    <name type="scientific">candidate division WWE3 bacterium CG08_land_8_20_14_0_20_41_10</name>
    <dbReference type="NCBI Taxonomy" id="1975085"/>
    <lineage>
        <taxon>Bacteria</taxon>
        <taxon>Katanobacteria</taxon>
    </lineage>
</organism>
<comment type="subcellular location">
    <subcellularLocation>
        <location evidence="1">Membrane</location>
    </subcellularLocation>
</comment>
<evidence type="ECO:0000313" key="8">
    <source>
        <dbReference type="Proteomes" id="UP000231252"/>
    </source>
</evidence>
<evidence type="ECO:0000256" key="5">
    <source>
        <dbReference type="ARBA" id="ARBA00023136"/>
    </source>
</evidence>
<protein>
    <submittedName>
        <fullName evidence="7">Uncharacterized protein</fullName>
    </submittedName>
</protein>
<evidence type="ECO:0000256" key="6">
    <source>
        <dbReference type="ARBA" id="ARBA00023310"/>
    </source>
</evidence>
<keyword evidence="6" id="KW-0066">ATP synthesis</keyword>
<dbReference type="AlphaFoldDB" id="A0A2H0XCL2"/>
<sequence length="130" mass="14229">MSTHSNKATESAGRLYKISQNGGGDLVEKVFAILKLVGDAPLEQTVEIYREIKNKWLTLAEITTAKALTQSQKEKVEKYIVGTMGDKICFLYDVDPKIIGGIKVRVGNNVFDESIVAKIRDLSALGGLTL</sequence>
<gene>
    <name evidence="7" type="ORF">COT50_00875</name>
</gene>
<proteinExistence type="predicted"/>
<dbReference type="Proteomes" id="UP000231252">
    <property type="component" value="Unassembled WGS sequence"/>
</dbReference>
<dbReference type="EMBL" id="PEYU01000014">
    <property type="protein sequence ID" value="PIS22653.1"/>
    <property type="molecule type" value="Genomic_DNA"/>
</dbReference>
<keyword evidence="3" id="KW-0375">Hydrogen ion transport</keyword>